<dbReference type="EMBL" id="RJVQ01000007">
    <property type="protein sequence ID" value="RQW62156.1"/>
    <property type="molecule type" value="Genomic_DNA"/>
</dbReference>
<organism evidence="2 3">
    <name type="scientific">Vibrio viridaestus</name>
    <dbReference type="NCBI Taxonomy" id="2487322"/>
    <lineage>
        <taxon>Bacteria</taxon>
        <taxon>Pseudomonadati</taxon>
        <taxon>Pseudomonadota</taxon>
        <taxon>Gammaproteobacteria</taxon>
        <taxon>Vibrionales</taxon>
        <taxon>Vibrionaceae</taxon>
        <taxon>Vibrio</taxon>
    </lineage>
</organism>
<comment type="caution">
    <text evidence="2">The sequence shown here is derived from an EMBL/GenBank/DDBJ whole genome shotgun (WGS) entry which is preliminary data.</text>
</comment>
<evidence type="ECO:0000313" key="2">
    <source>
        <dbReference type="EMBL" id="RQW62156.1"/>
    </source>
</evidence>
<evidence type="ECO:0000313" key="3">
    <source>
        <dbReference type="Proteomes" id="UP000281112"/>
    </source>
</evidence>
<keyword evidence="1" id="KW-0175">Coiled coil</keyword>
<dbReference type="Pfam" id="PF13988">
    <property type="entry name" value="DUF4225"/>
    <property type="match status" value="1"/>
</dbReference>
<dbReference type="InterPro" id="IPR025320">
    <property type="entry name" value="DUF4225"/>
</dbReference>
<feature type="coiled-coil region" evidence="1">
    <location>
        <begin position="63"/>
        <end position="90"/>
    </location>
</feature>
<reference evidence="2 3" key="1">
    <citation type="submission" date="2018-11" db="EMBL/GenBank/DDBJ databases">
        <title>Vibrio LJC006 sp. nov., isolated from seawater during the bloom of the enteromorpha.</title>
        <authorList>
            <person name="Liang J."/>
        </authorList>
    </citation>
    <scope>NUCLEOTIDE SEQUENCE [LARGE SCALE GENOMIC DNA]</scope>
    <source>
        <strain evidence="2 3">LJC006</strain>
    </source>
</reference>
<gene>
    <name evidence="2" type="ORF">EES38_15685</name>
</gene>
<protein>
    <submittedName>
        <fullName evidence="2">DUF4225 domain-containing protein</fullName>
    </submittedName>
</protein>
<accession>A0A3N9U2J9</accession>
<proteinExistence type="predicted"/>
<evidence type="ECO:0000256" key="1">
    <source>
        <dbReference type="SAM" id="Coils"/>
    </source>
</evidence>
<dbReference type="Proteomes" id="UP000281112">
    <property type="component" value="Unassembled WGS sequence"/>
</dbReference>
<dbReference type="AlphaFoldDB" id="A0A3N9U2J9"/>
<name>A0A3N9U2J9_9VIBR</name>
<sequence>MGDGVDSNISYDTGVLQAKSRRLVVMASIESQKHIRDDTIKARLIKAYSDTSSDIVRQFQLGQQSLEQSIESIDQEIRELTNQSSRILETYKDPIMKGIGLAAGIAQVIGGGYGALMSGGTSIFFDLTLLNGLNNVYENGVYFITGNKDAQGFMRQLYKLAAKYSDQPEIYGSLAYSISDLFLSGLGLFSLSKEVKIIESGVFAGNKKFTLFRAFDSELLREYQTMSRPMLSLEGGSDIITIDGIVNDINALEKRSPHTMDAALKEMIRNQH</sequence>
<keyword evidence="3" id="KW-1185">Reference proteome</keyword>